<name>A0A0E9XFF5_ANGAN</name>
<accession>A0A0E9XFF5</accession>
<dbReference type="EMBL" id="GBXM01007115">
    <property type="protein sequence ID" value="JAI01463.1"/>
    <property type="molecule type" value="Transcribed_RNA"/>
</dbReference>
<reference evidence="1" key="1">
    <citation type="submission" date="2014-11" db="EMBL/GenBank/DDBJ databases">
        <authorList>
            <person name="Amaro Gonzalez C."/>
        </authorList>
    </citation>
    <scope>NUCLEOTIDE SEQUENCE</scope>
</reference>
<proteinExistence type="predicted"/>
<organism evidence="1">
    <name type="scientific">Anguilla anguilla</name>
    <name type="common">European freshwater eel</name>
    <name type="synonym">Muraena anguilla</name>
    <dbReference type="NCBI Taxonomy" id="7936"/>
    <lineage>
        <taxon>Eukaryota</taxon>
        <taxon>Metazoa</taxon>
        <taxon>Chordata</taxon>
        <taxon>Craniata</taxon>
        <taxon>Vertebrata</taxon>
        <taxon>Euteleostomi</taxon>
        <taxon>Actinopterygii</taxon>
        <taxon>Neopterygii</taxon>
        <taxon>Teleostei</taxon>
        <taxon>Anguilliformes</taxon>
        <taxon>Anguillidae</taxon>
        <taxon>Anguilla</taxon>
    </lineage>
</organism>
<protein>
    <submittedName>
        <fullName evidence="1">Uncharacterized protein</fullName>
    </submittedName>
</protein>
<sequence length="60" mass="7603">MRSKRNRQLNMDFKFKRNIKMDFMHKSSVQRRNKQTKKGNSKKYRKLFFCFLTDCKWKKH</sequence>
<dbReference type="AlphaFoldDB" id="A0A0E9XFF5"/>
<evidence type="ECO:0000313" key="1">
    <source>
        <dbReference type="EMBL" id="JAI01463.1"/>
    </source>
</evidence>
<reference evidence="1" key="2">
    <citation type="journal article" date="2015" name="Fish Shellfish Immunol.">
        <title>Early steps in the European eel (Anguilla anguilla)-Vibrio vulnificus interaction in the gills: Role of the RtxA13 toxin.</title>
        <authorList>
            <person name="Callol A."/>
            <person name="Pajuelo D."/>
            <person name="Ebbesson L."/>
            <person name="Teles M."/>
            <person name="MacKenzie S."/>
            <person name="Amaro C."/>
        </authorList>
    </citation>
    <scope>NUCLEOTIDE SEQUENCE</scope>
</reference>